<dbReference type="Proteomes" id="UP000289555">
    <property type="component" value="Chromosome"/>
</dbReference>
<protein>
    <submittedName>
        <fullName evidence="1">Uncharacterized protein</fullName>
    </submittedName>
</protein>
<proteinExistence type="predicted"/>
<name>A0ABN5WRT9_9GAMM</name>
<organism evidence="1 2">
    <name type="scientific">Vreelandella olivaria</name>
    <dbReference type="NCBI Taxonomy" id="390919"/>
    <lineage>
        <taxon>Bacteria</taxon>
        <taxon>Pseudomonadati</taxon>
        <taxon>Pseudomonadota</taxon>
        <taxon>Gammaproteobacteria</taxon>
        <taxon>Oceanospirillales</taxon>
        <taxon>Halomonadaceae</taxon>
        <taxon>Vreelandella</taxon>
    </lineage>
</organism>
<evidence type="ECO:0000313" key="2">
    <source>
        <dbReference type="Proteomes" id="UP000289555"/>
    </source>
</evidence>
<reference evidence="2" key="1">
    <citation type="journal article" date="2019" name="Microbiol. Resour. Announc.">
        <title>Complete Genome Sequence of Halomonas olivaria, a Moderately Halophilic Bacterium Isolated from Olive Processing Effluents, Obtained by Nanopore Sequencing.</title>
        <authorList>
            <person name="Nagata S."/>
            <person name="Ii K.M."/>
            <person name="Tsukimi T."/>
            <person name="Miura M.C."/>
            <person name="Galipon J."/>
            <person name="Arakawa K."/>
        </authorList>
    </citation>
    <scope>NUCLEOTIDE SEQUENCE [LARGE SCALE GENOMIC DNA]</scope>
    <source>
        <strain evidence="2">TYRC17</strain>
    </source>
</reference>
<evidence type="ECO:0000313" key="1">
    <source>
        <dbReference type="EMBL" id="BBI49699.1"/>
    </source>
</evidence>
<sequence>MLPTLSVTPENPLFIEDEQAVTLFSGVDANTNDTGQSFTGFTFSVSGVKEGAQEVISLSGVDISLGLIVMVWLAAVVMLFPRRGGATVTVSGVSLSQADMNSLLASMAYRHSGQNPTAGARDITLLELRDNGEPGYNSTSLNVTSKVVAQAVNDAPEVTTSTGALTFIEGEGSKPIDVGLTLSDIDSATLVQAVVTISGNYVSNEDALLFTNSGTTMGNISASFDTLTGTMTLTSAGASATMAEWQTALRSVAYANTSQNPSTLPRTVEYAINDGQLSSTVAARSITLVEGNAAPTFAGLDGAPIFTEGSSPVRLNSNLSITDEELVTFNNGVGDFNGASLTLSRQLGSNAEDQLSFDTEEPPIQF</sequence>
<dbReference type="EMBL" id="AP019416">
    <property type="protein sequence ID" value="BBI49699.1"/>
    <property type="molecule type" value="Genomic_DNA"/>
</dbReference>
<accession>A0ABN5WRT9</accession>
<gene>
    <name evidence="1" type="ORF">HORIV_21200</name>
</gene>
<keyword evidence="2" id="KW-1185">Reference proteome</keyword>